<accession>A0A1Y2FVW2</accession>
<dbReference type="Gene3D" id="3.10.20.90">
    <property type="entry name" value="Phosphatidylinositol 3-kinase Catalytic Subunit, Chain A, domain 1"/>
    <property type="match status" value="1"/>
</dbReference>
<dbReference type="Pfam" id="PF02179">
    <property type="entry name" value="BAG"/>
    <property type="match status" value="1"/>
</dbReference>
<dbReference type="PANTHER" id="PTHR12329:SF16">
    <property type="entry name" value="BAG FAMILY MOLECULAR CHAPERONE REGULATOR 1"/>
    <property type="match status" value="1"/>
</dbReference>
<evidence type="ECO:0000259" key="3">
    <source>
        <dbReference type="PROSITE" id="PS51035"/>
    </source>
</evidence>
<dbReference type="SUPFAM" id="SSF54236">
    <property type="entry name" value="Ubiquitin-like"/>
    <property type="match status" value="1"/>
</dbReference>
<dbReference type="EMBL" id="MCGR01000013">
    <property type="protein sequence ID" value="ORY87444.1"/>
    <property type="molecule type" value="Genomic_DNA"/>
</dbReference>
<dbReference type="GO" id="GO:0016020">
    <property type="term" value="C:membrane"/>
    <property type="evidence" value="ECO:0007669"/>
    <property type="project" value="TreeGrafter"/>
</dbReference>
<evidence type="ECO:0000313" key="5">
    <source>
        <dbReference type="Proteomes" id="UP000193467"/>
    </source>
</evidence>
<dbReference type="InParanoid" id="A0A1Y2FVW2"/>
<proteinExistence type="predicted"/>
<evidence type="ECO:0000313" key="4">
    <source>
        <dbReference type="EMBL" id="ORY87444.1"/>
    </source>
</evidence>
<dbReference type="InterPro" id="IPR036533">
    <property type="entry name" value="BAG_dom_sf"/>
</dbReference>
<dbReference type="PANTHER" id="PTHR12329">
    <property type="entry name" value="BCL2-ASSOCIATED ATHANOGENE"/>
    <property type="match status" value="1"/>
</dbReference>
<dbReference type="Gene3D" id="1.20.58.120">
    <property type="entry name" value="BAG domain"/>
    <property type="match status" value="1"/>
</dbReference>
<name>A0A1Y2FVW2_9BASI</name>
<dbReference type="Pfam" id="PF00240">
    <property type="entry name" value="ubiquitin"/>
    <property type="match status" value="1"/>
</dbReference>
<dbReference type="GO" id="GO:0051087">
    <property type="term" value="F:protein-folding chaperone binding"/>
    <property type="evidence" value="ECO:0007669"/>
    <property type="project" value="InterPro"/>
</dbReference>
<dbReference type="GO" id="GO:0050821">
    <property type="term" value="P:protein stabilization"/>
    <property type="evidence" value="ECO:0007669"/>
    <property type="project" value="TreeGrafter"/>
</dbReference>
<protein>
    <recommendedName>
        <fullName evidence="6">BAG domain-containing protein</fullName>
    </recommendedName>
</protein>
<dbReference type="AlphaFoldDB" id="A0A1Y2FVW2"/>
<reference evidence="4 5" key="1">
    <citation type="submission" date="2016-07" db="EMBL/GenBank/DDBJ databases">
        <title>Pervasive Adenine N6-methylation of Active Genes in Fungi.</title>
        <authorList>
            <consortium name="DOE Joint Genome Institute"/>
            <person name="Mondo S.J."/>
            <person name="Dannebaum R.O."/>
            <person name="Kuo R.C."/>
            <person name="Labutti K."/>
            <person name="Haridas S."/>
            <person name="Kuo A."/>
            <person name="Salamov A."/>
            <person name="Ahrendt S.R."/>
            <person name="Lipzen A."/>
            <person name="Sullivan W."/>
            <person name="Andreopoulos W.B."/>
            <person name="Clum A."/>
            <person name="Lindquist E."/>
            <person name="Daum C."/>
            <person name="Ramamoorthy G.K."/>
            <person name="Gryganskyi A."/>
            <person name="Culley D."/>
            <person name="Magnuson J.K."/>
            <person name="James T.Y."/>
            <person name="O'Malley M.A."/>
            <person name="Stajich J.E."/>
            <person name="Spatafora J.W."/>
            <person name="Visel A."/>
            <person name="Grigoriev I.V."/>
        </authorList>
    </citation>
    <scope>NUCLEOTIDE SEQUENCE [LARGE SCALE GENOMIC DNA]</scope>
    <source>
        <strain evidence="4 5">62-1032</strain>
    </source>
</reference>
<dbReference type="SUPFAM" id="SSF63491">
    <property type="entry name" value="BAG domain"/>
    <property type="match status" value="1"/>
</dbReference>
<evidence type="ECO:0000256" key="1">
    <source>
        <dbReference type="ARBA" id="ARBA00023186"/>
    </source>
</evidence>
<sequence length="268" mass="28977">MVDLGLGNGLGGVSKGKQGFGEVEVQWGKEKIRVPLPPPNSPLSSFKDTLYNITGVPPSHMKLIYSGGLLKDDLAPLSSYDLVDSDPTAGDSDAPTSFWDSWSFRSTSTRKLKKLVLLGSKTTSAVVNDHLSARRDLLLPGSEEVVPPKPVEDEATVISKINVISTSKLDELRPMIKGVEDYLADLQGEKGADEPAPAPNPRALIFVSEALLQALLKLDSIDIQSGYTEARTARKQGVKVLQAELDKVDGLKEEWKKASKRGETEGKL</sequence>
<dbReference type="Proteomes" id="UP000193467">
    <property type="component" value="Unassembled WGS sequence"/>
</dbReference>
<dbReference type="InterPro" id="IPR039773">
    <property type="entry name" value="BAG_chaperone_regulator"/>
</dbReference>
<dbReference type="GO" id="GO:0005634">
    <property type="term" value="C:nucleus"/>
    <property type="evidence" value="ECO:0007669"/>
    <property type="project" value="TreeGrafter"/>
</dbReference>
<feature type="domain" description="Ubiquitin-like" evidence="2">
    <location>
        <begin position="39"/>
        <end position="86"/>
    </location>
</feature>
<feature type="domain" description="BAG" evidence="3">
    <location>
        <begin position="208"/>
        <end position="252"/>
    </location>
</feature>
<keyword evidence="5" id="KW-1185">Reference proteome</keyword>
<dbReference type="PROSITE" id="PS51035">
    <property type="entry name" value="BAG"/>
    <property type="match status" value="1"/>
</dbReference>
<comment type="caution">
    <text evidence="4">The sequence shown here is derived from an EMBL/GenBank/DDBJ whole genome shotgun (WGS) entry which is preliminary data.</text>
</comment>
<organism evidence="4 5">
    <name type="scientific">Leucosporidium creatinivorum</name>
    <dbReference type="NCBI Taxonomy" id="106004"/>
    <lineage>
        <taxon>Eukaryota</taxon>
        <taxon>Fungi</taxon>
        <taxon>Dikarya</taxon>
        <taxon>Basidiomycota</taxon>
        <taxon>Pucciniomycotina</taxon>
        <taxon>Microbotryomycetes</taxon>
        <taxon>Leucosporidiales</taxon>
        <taxon>Leucosporidium</taxon>
    </lineage>
</organism>
<dbReference type="FunCoup" id="A0A1Y2FVW2">
    <property type="interactions" value="171"/>
</dbReference>
<keyword evidence="1" id="KW-0143">Chaperone</keyword>
<dbReference type="InterPro" id="IPR029071">
    <property type="entry name" value="Ubiquitin-like_domsf"/>
</dbReference>
<dbReference type="GO" id="GO:0000774">
    <property type="term" value="F:adenyl-nucleotide exchange factor activity"/>
    <property type="evidence" value="ECO:0007669"/>
    <property type="project" value="TreeGrafter"/>
</dbReference>
<dbReference type="InterPro" id="IPR003103">
    <property type="entry name" value="BAG_domain"/>
</dbReference>
<dbReference type="GO" id="GO:0005829">
    <property type="term" value="C:cytosol"/>
    <property type="evidence" value="ECO:0007669"/>
    <property type="project" value="TreeGrafter"/>
</dbReference>
<evidence type="ECO:0008006" key="6">
    <source>
        <dbReference type="Google" id="ProtNLM"/>
    </source>
</evidence>
<dbReference type="PROSITE" id="PS50053">
    <property type="entry name" value="UBIQUITIN_2"/>
    <property type="match status" value="1"/>
</dbReference>
<evidence type="ECO:0000259" key="2">
    <source>
        <dbReference type="PROSITE" id="PS50053"/>
    </source>
</evidence>
<dbReference type="InterPro" id="IPR000626">
    <property type="entry name" value="Ubiquitin-like_dom"/>
</dbReference>
<gene>
    <name evidence="4" type="ORF">BCR35DRAFT_302205</name>
</gene>
<dbReference type="OrthoDB" id="417450at2759"/>